<evidence type="ECO:0008006" key="4">
    <source>
        <dbReference type="Google" id="ProtNLM"/>
    </source>
</evidence>
<organism evidence="2 3">
    <name type="scientific">Streptomyces phage ZL12</name>
    <dbReference type="NCBI Taxonomy" id="2570911"/>
    <lineage>
        <taxon>Viruses</taxon>
        <taxon>Duplodnaviria</taxon>
        <taxon>Heunggongvirae</taxon>
        <taxon>Uroviricota</taxon>
        <taxon>Caudoviricetes</taxon>
        <taxon>Fuzanglongvirus</taxon>
        <taxon>Fuzanglongvirus ZL12</taxon>
    </lineage>
</organism>
<proteinExistence type="predicted"/>
<accession>D0UWF6</accession>
<dbReference type="EMBL" id="GQ919031">
    <property type="protein sequence ID" value="ACX71128.1"/>
    <property type="molecule type" value="Genomic_DNA"/>
</dbReference>
<dbReference type="Proteomes" id="UP000298310">
    <property type="component" value="Segment"/>
</dbReference>
<sequence length="1518" mass="156763">MAHWNLDVSLRGQGSSLARTLRTNAGHARTLARAAADAEREVRRLGTTSRTAATSIASVGRASDAARGRLQRMARQAQNGARDLRDLARAAADAERNLNRAVRDIRITAHLDDNTTTGRASLRAALAEIQSLSPVRIRVDFDGDPAQIAATAAALRDIHSTADRTNSALGGLTNQSAAAAMALRAAEGAARDLARALRTLRARAEAAANALDDIGARAAAAAAGFRTLGTAAGDANTNLTTLSGSTRTLRSDMDDLDGTLTRVTGRLGGLNGTLGTVSNSTNSTASNTKNLIMAAVALGTALIPIAAATVPIAAGLTASGAAVGAFGVAVAGQIVALTEAVEAETKYQDAIDEHGKASEQAAEAEAAYLRVLEEMPPAARETAAAFAVVKDEYNDFSDALAGDTMPVVTKSLGLFRAILPDLPPLVRGTSKELDRLLNVAAGGMTTPGWDRFVASFTRFATESLARGTTHLVNFTRALNNGEVGEDLREFLDYARANGPLVGDTLMNLARAATTLLVAASDMGVGILQLVNIFAQLVAAVPTEFLSVLLQLYTGFKLVTLGAAALGAVTGSAAAGRLAAYFAIMRAAGVSTTLRATAASMTGMQKAAVGLGVLTVAAIGVAKLAENARGAPPDVDRLTTSLKRLAETGEFGGELKKTFGDVSGLVDKIGEIGDAAQENEDYVKSFGNSGIGPLDSLRSKANDLWQDFTKGEKSLTALEDDFGALDEAMAGMVQSGYGKQAASDFDLIEAAAKNAGHTTKEIAALFPEYKAAVAAAAAEQELAIAGMGLFGQQAADVKAKLDEQRASADGLRGAIQALNDVNRAALGGMIGFEAAIDTAAKAAKENAGALNMVNGQLDVNSPKAQAAATALSDLGAKTDEAAAAARAADKPWEAVNAIYERGRAKIVEYGKQMGLTAAEAGVLAESILEIPADRSTDITMRTEDAIAGLDQVIAAIKATPNSKSVTVDALTSDAIALLNSLGYKTKTLPDGRVQVTANTGSALSGLWAVKSARDSLSDKTITITTNYRVTGSTARREGAHGSQLREADGGVVDYYADGGIRGGVRTFAQGSVGSSPDTKNGHVAHIAKAGTWRVFAEDETGGESYVPLHPSKRTRSRAITEETVRRLGGDPAAIQWNADGNVTDWRYDPTSGSLYSPTDAGQAGHKTKKVKVKGKNGKTTTKDVEYFSLAAVEKQLKANSKATKVWNKDLEKVADRVGGDVADALAAMGKDGVALAKKMATGSTKYINEMAAALRNLSATAKASLTDYTRQLDKATGADSAFTRNLATLAARGYGDLAKQLAAQGDTAAQQLAAAAVKDNKKASSANTAAKKANSALTNDEVDQLIAIIAAIKTNKTGIHNVADTTGLGEDVIIATATKAQSQIKASLGSRATKFIADLARANKGLSYENGGIREGIYSTRGGAVTFAEPSTGGEAYIPLGASKRGPATNVLRDVAARFGVGLTDVSGSRPLVIVREGGDTNVNVTTVRTGATASDIASQVGRQVRRARRGGVNARAAA</sequence>
<dbReference type="KEGG" id="vg:80142667"/>
<gene>
    <name evidence="2" type="ORF">pZL12.51c</name>
</gene>
<feature type="coiled-coil region" evidence="1">
    <location>
        <begin position="183"/>
        <end position="210"/>
    </location>
</feature>
<name>D0UWF6_9CAUD</name>
<evidence type="ECO:0000313" key="2">
    <source>
        <dbReference type="EMBL" id="ACX71128.1"/>
    </source>
</evidence>
<keyword evidence="3" id="KW-1185">Reference proteome</keyword>
<keyword evidence="1" id="KW-0175">Coiled coil</keyword>
<feature type="coiled-coil region" evidence="1">
    <location>
        <begin position="77"/>
        <end position="104"/>
    </location>
</feature>
<evidence type="ECO:0000256" key="1">
    <source>
        <dbReference type="SAM" id="Coils"/>
    </source>
</evidence>
<evidence type="ECO:0000313" key="3">
    <source>
        <dbReference type="Proteomes" id="UP000298310"/>
    </source>
</evidence>
<protein>
    <recommendedName>
        <fullName evidence="4">Tape measure protein</fullName>
    </recommendedName>
</protein>
<reference evidence="2 3" key="1">
    <citation type="journal article" date="2010" name="J. Bacteriol.">
        <title>Characterization of the replication, transfer, and plasmid/lytic phage cycle of the Streptomyces plasmid-phage pZL12.</title>
        <authorList>
            <person name="Zhong L."/>
            <person name="Cheng Q."/>
            <person name="Tian X."/>
            <person name="Zhao L."/>
            <person name="Qin Z."/>
        </authorList>
    </citation>
    <scope>NUCLEOTIDE SEQUENCE [LARGE SCALE GENOMIC DNA]</scope>
</reference>